<accession>A0AA41W1H9</accession>
<feature type="compositionally biased region" description="Low complexity" evidence="1">
    <location>
        <begin position="76"/>
        <end position="95"/>
    </location>
</feature>
<feature type="compositionally biased region" description="Basic and acidic residues" evidence="1">
    <location>
        <begin position="18"/>
        <end position="38"/>
    </location>
</feature>
<reference evidence="2" key="1">
    <citation type="submission" date="2022-03" db="EMBL/GenBank/DDBJ databases">
        <title>A functionally conserved STORR gene fusion in Papaver species that diverged 16.8 million years ago.</title>
        <authorList>
            <person name="Catania T."/>
        </authorList>
    </citation>
    <scope>NUCLEOTIDE SEQUENCE</scope>
    <source>
        <strain evidence="2">S-191538</strain>
    </source>
</reference>
<sequence>SNSPAPRRRADYSVSPRRRPEDHSRSPIPNSRERDGDHPRRRSYSPGYVDTDRIPADGKPVYVAVEDAPPAEWRLRSPGRASRSPSGSRSRSADLSPRRRR</sequence>
<gene>
    <name evidence="2" type="ORF">MKW94_030354</name>
</gene>
<dbReference type="Proteomes" id="UP001177140">
    <property type="component" value="Unassembled WGS sequence"/>
</dbReference>
<evidence type="ECO:0000313" key="3">
    <source>
        <dbReference type="Proteomes" id="UP001177140"/>
    </source>
</evidence>
<comment type="caution">
    <text evidence="2">The sequence shown here is derived from an EMBL/GenBank/DDBJ whole genome shotgun (WGS) entry which is preliminary data.</text>
</comment>
<feature type="region of interest" description="Disordered" evidence="1">
    <location>
        <begin position="1"/>
        <end position="101"/>
    </location>
</feature>
<evidence type="ECO:0000256" key="1">
    <source>
        <dbReference type="SAM" id="MobiDB-lite"/>
    </source>
</evidence>
<protein>
    <submittedName>
        <fullName evidence="2">Uncharacterized protein</fullName>
    </submittedName>
</protein>
<organism evidence="2 3">
    <name type="scientific">Papaver nudicaule</name>
    <name type="common">Iceland poppy</name>
    <dbReference type="NCBI Taxonomy" id="74823"/>
    <lineage>
        <taxon>Eukaryota</taxon>
        <taxon>Viridiplantae</taxon>
        <taxon>Streptophyta</taxon>
        <taxon>Embryophyta</taxon>
        <taxon>Tracheophyta</taxon>
        <taxon>Spermatophyta</taxon>
        <taxon>Magnoliopsida</taxon>
        <taxon>Ranunculales</taxon>
        <taxon>Papaveraceae</taxon>
        <taxon>Papaveroideae</taxon>
        <taxon>Papaver</taxon>
    </lineage>
</organism>
<keyword evidence="3" id="KW-1185">Reference proteome</keyword>
<dbReference type="EMBL" id="JAJJMA010337627">
    <property type="protein sequence ID" value="MCL7051356.1"/>
    <property type="molecule type" value="Genomic_DNA"/>
</dbReference>
<evidence type="ECO:0000313" key="2">
    <source>
        <dbReference type="EMBL" id="MCL7051356.1"/>
    </source>
</evidence>
<dbReference type="AlphaFoldDB" id="A0AA41W1H9"/>
<feature type="non-terminal residue" evidence="2">
    <location>
        <position position="101"/>
    </location>
</feature>
<name>A0AA41W1H9_PAPNU</name>
<proteinExistence type="predicted"/>